<dbReference type="RefSeq" id="WP_168113581.1">
    <property type="nucleotide sequence ID" value="NZ_BOON01000017.1"/>
</dbReference>
<protein>
    <submittedName>
        <fullName evidence="1">Uncharacterized protein</fullName>
    </submittedName>
</protein>
<proteinExistence type="predicted"/>
<gene>
    <name evidence="1" type="ORF">Pme01_17740</name>
</gene>
<name>A0A8J3WZF4_9ACTN</name>
<reference evidence="1" key="1">
    <citation type="submission" date="2021-01" db="EMBL/GenBank/DDBJ databases">
        <title>Whole genome shotgun sequence of Planosporangium mesophilum NBRC 109066.</title>
        <authorList>
            <person name="Komaki H."/>
            <person name="Tamura T."/>
        </authorList>
    </citation>
    <scope>NUCLEOTIDE SEQUENCE</scope>
    <source>
        <strain evidence="1">NBRC 109066</strain>
    </source>
</reference>
<sequence length="209" mass="22960">MSTPELDRLAAEYRTWATHWSRPQVQRADLTIPPMVPLTPALAALLDKVAAAEAAYLEAQDAPEDILADARRADTAYRTAVREIGVAVADGKPTPKTLPKPVDMADVETRMRIAMATADTTARRLNAVQRELAAAIEADRPRWREPILTWMEDTAHEREQARQRAQELSELEAMANDGLRRANDALGVEQPKGPNQFVIGASYPGSLVG</sequence>
<keyword evidence="2" id="KW-1185">Reference proteome</keyword>
<dbReference type="Proteomes" id="UP000599074">
    <property type="component" value="Unassembled WGS sequence"/>
</dbReference>
<accession>A0A8J3WZF4</accession>
<evidence type="ECO:0000313" key="1">
    <source>
        <dbReference type="EMBL" id="GII22177.1"/>
    </source>
</evidence>
<comment type="caution">
    <text evidence="1">The sequence shown here is derived from an EMBL/GenBank/DDBJ whole genome shotgun (WGS) entry which is preliminary data.</text>
</comment>
<dbReference type="EMBL" id="BOON01000017">
    <property type="protein sequence ID" value="GII22177.1"/>
    <property type="molecule type" value="Genomic_DNA"/>
</dbReference>
<dbReference type="AlphaFoldDB" id="A0A8J3WZF4"/>
<organism evidence="1 2">
    <name type="scientific">Planosporangium mesophilum</name>
    <dbReference type="NCBI Taxonomy" id="689768"/>
    <lineage>
        <taxon>Bacteria</taxon>
        <taxon>Bacillati</taxon>
        <taxon>Actinomycetota</taxon>
        <taxon>Actinomycetes</taxon>
        <taxon>Micromonosporales</taxon>
        <taxon>Micromonosporaceae</taxon>
        <taxon>Planosporangium</taxon>
    </lineage>
</organism>
<evidence type="ECO:0000313" key="2">
    <source>
        <dbReference type="Proteomes" id="UP000599074"/>
    </source>
</evidence>